<evidence type="ECO:0000256" key="12">
    <source>
        <dbReference type="SAM" id="MobiDB-lite"/>
    </source>
</evidence>
<reference evidence="16" key="1">
    <citation type="submission" date="2022-11" db="UniProtKB">
        <authorList>
            <consortium name="WormBaseParasite"/>
        </authorList>
    </citation>
    <scope>IDENTIFICATION</scope>
</reference>
<feature type="compositionally biased region" description="Acidic residues" evidence="12">
    <location>
        <begin position="517"/>
        <end position="528"/>
    </location>
</feature>
<dbReference type="CDD" id="cd04280">
    <property type="entry name" value="ZnMc_astacin_like"/>
    <property type="match status" value="1"/>
</dbReference>
<evidence type="ECO:0000256" key="4">
    <source>
        <dbReference type="ARBA" id="ARBA00022801"/>
    </source>
</evidence>
<evidence type="ECO:0000313" key="16">
    <source>
        <dbReference type="WBParaSite" id="Gr19_v10_g5143.t1"/>
    </source>
</evidence>
<comment type="function">
    <text evidence="1">Metalloprotease.</text>
</comment>
<evidence type="ECO:0000256" key="6">
    <source>
        <dbReference type="ARBA" id="ARBA00023049"/>
    </source>
</evidence>
<name>A0A914HY97_GLORO</name>
<feature type="binding site" evidence="10">
    <location>
        <position position="325"/>
    </location>
    <ligand>
        <name>Zn(2+)</name>
        <dbReference type="ChEBI" id="CHEBI:29105"/>
        <note>catalytic</note>
    </ligand>
</feature>
<feature type="compositionally biased region" description="Low complexity" evidence="12">
    <location>
        <begin position="469"/>
        <end position="478"/>
    </location>
</feature>
<evidence type="ECO:0000256" key="2">
    <source>
        <dbReference type="ARBA" id="ARBA00022670"/>
    </source>
</evidence>
<sequence>MSLMDYSFRGKCLKGCWCEWVGSVDLRPIAVSLSSRPSFDSLPSEWPNDGWTRLDALRHCSSILFNSLLTLLMIGRFRRMKWTESRLSMEPTTLFYLPPIPLPAVLIIAHLISPLIASAAAVHDERIYTIDREEYERFAEQFLLPEDFDLAESTPIRKPTPQDLDSILNHELFEGDILGMTAPPTASTTQKSLFGYAHDTPPADDGHQPKKENLDRIFSQPYYSSLNTQTYPNKLWHDGNVPYILEEGMSAPQRAAIASAFDEYKGKTCIRFVPRQNTDADYIYVKRNYGFGCSSYVGRAGGNQTVSLEVDKCFSKGIIAHELMHALGFFHEHSRTDRDEYVDILEDNKIIDPLGMPYDYGSVMHYHKLAFSRNGRSTIVPKSKATEIGQRYKLSEIDAKKVNKLYRCDGAGIAKETTNTETTTAQIPNTETTTTQIPNTETTTAQIPNTETTTAQIPNTETTTAQIPNTETTEANTTTDEDEETTAEGSTETAPGEEETAASTGEPAATAMTTDGGMEEETTTETGEEGTTAEPRGTTPLTVKNKVLPKMRRTKGEWTGDRAKWPNVAKKFITLSIWSTRSGRKHNKGNGTPKAQTLGGEKPGGLIRIRGGGRERERCVDLNAHCEMWERLSHCLHSAKYMRHYCRKSCGFCDETEEKQTDRFEACTDKNHFCTYWAQNGECDKGSKFMKLFCKRSCRLC</sequence>
<dbReference type="InterPro" id="IPR003582">
    <property type="entry name" value="ShKT_dom"/>
</dbReference>
<feature type="domain" description="ShKT" evidence="13">
    <location>
        <begin position="667"/>
        <end position="701"/>
    </location>
</feature>
<feature type="domain" description="Peptidase M12A" evidence="14">
    <location>
        <begin position="227"/>
        <end position="409"/>
    </location>
</feature>
<feature type="disulfide bond" evidence="9">
    <location>
        <begin position="667"/>
        <end position="701"/>
    </location>
</feature>
<keyword evidence="7" id="KW-0865">Zymogen</keyword>
<evidence type="ECO:0000259" key="13">
    <source>
        <dbReference type="PROSITE" id="PS51670"/>
    </source>
</evidence>
<feature type="compositionally biased region" description="Polar residues" evidence="12">
    <location>
        <begin position="447"/>
        <end position="468"/>
    </location>
</feature>
<evidence type="ECO:0000256" key="1">
    <source>
        <dbReference type="ARBA" id="ARBA00002657"/>
    </source>
</evidence>
<keyword evidence="3 10" id="KW-0479">Metal-binding</keyword>
<keyword evidence="8 9" id="KW-1015">Disulfide bond</keyword>
<feature type="binding site" evidence="10">
    <location>
        <position position="331"/>
    </location>
    <ligand>
        <name>Zn(2+)</name>
        <dbReference type="ChEBI" id="CHEBI:29105"/>
        <note>catalytic</note>
    </ligand>
</feature>
<dbReference type="Gene3D" id="3.40.390.10">
    <property type="entry name" value="Collagenase (Catalytic Domain)"/>
    <property type="match status" value="1"/>
</dbReference>
<keyword evidence="4 10" id="KW-0378">Hydrolase</keyword>
<comment type="cofactor">
    <cofactor evidence="10 11">
        <name>Zn(2+)</name>
        <dbReference type="ChEBI" id="CHEBI:29105"/>
    </cofactor>
    <text evidence="10 11">Binds 1 zinc ion per subunit.</text>
</comment>
<dbReference type="InterPro" id="IPR001506">
    <property type="entry name" value="Peptidase_M12A"/>
</dbReference>
<feature type="compositionally biased region" description="Low complexity" evidence="12">
    <location>
        <begin position="419"/>
        <end position="446"/>
    </location>
</feature>
<keyword evidence="2 10" id="KW-0645">Protease</keyword>
<dbReference type="GO" id="GO:0004222">
    <property type="term" value="F:metalloendopeptidase activity"/>
    <property type="evidence" value="ECO:0007669"/>
    <property type="project" value="UniProtKB-UniRule"/>
</dbReference>
<evidence type="ECO:0000256" key="11">
    <source>
        <dbReference type="RuleBase" id="RU361183"/>
    </source>
</evidence>
<feature type="region of interest" description="Disordered" evidence="12">
    <location>
        <begin position="582"/>
        <end position="605"/>
    </location>
</feature>
<keyword evidence="5 10" id="KW-0862">Zinc</keyword>
<dbReference type="EC" id="3.4.24.-" evidence="11"/>
<dbReference type="Gene3D" id="1.10.10.1940">
    <property type="match status" value="1"/>
</dbReference>
<evidence type="ECO:0000256" key="7">
    <source>
        <dbReference type="ARBA" id="ARBA00023145"/>
    </source>
</evidence>
<dbReference type="SMART" id="SM00235">
    <property type="entry name" value="ZnMc"/>
    <property type="match status" value="1"/>
</dbReference>
<feature type="disulfide bond" evidence="9">
    <location>
        <begin position="619"/>
        <end position="653"/>
    </location>
</feature>
<feature type="binding site" evidence="10">
    <location>
        <position position="321"/>
    </location>
    <ligand>
        <name>Zn(2+)</name>
        <dbReference type="ChEBI" id="CHEBI:29105"/>
        <note>catalytic</note>
    </ligand>
</feature>
<dbReference type="Pfam" id="PF01400">
    <property type="entry name" value="Astacin"/>
    <property type="match status" value="1"/>
</dbReference>
<dbReference type="SUPFAM" id="SSF55486">
    <property type="entry name" value="Metalloproteases ('zincins'), catalytic domain"/>
    <property type="match status" value="1"/>
</dbReference>
<feature type="compositionally biased region" description="Low complexity" evidence="12">
    <location>
        <begin position="501"/>
        <end position="516"/>
    </location>
</feature>
<dbReference type="InterPro" id="IPR006026">
    <property type="entry name" value="Peptidase_Metallo"/>
</dbReference>
<dbReference type="PRINTS" id="PR00480">
    <property type="entry name" value="ASTACIN"/>
</dbReference>
<dbReference type="PROSITE" id="PS51864">
    <property type="entry name" value="ASTACIN"/>
    <property type="match status" value="1"/>
</dbReference>
<evidence type="ECO:0000256" key="8">
    <source>
        <dbReference type="ARBA" id="ARBA00023157"/>
    </source>
</evidence>
<dbReference type="WBParaSite" id="Gr19_v10_g5143.t1">
    <property type="protein sequence ID" value="Gr19_v10_g5143.t1"/>
    <property type="gene ID" value="Gr19_v10_g5143"/>
</dbReference>
<feature type="region of interest" description="Disordered" evidence="12">
    <location>
        <begin position="419"/>
        <end position="541"/>
    </location>
</feature>
<dbReference type="PROSITE" id="PS51670">
    <property type="entry name" value="SHKT"/>
    <property type="match status" value="2"/>
</dbReference>
<feature type="compositionally biased region" description="Low complexity" evidence="12">
    <location>
        <begin position="529"/>
        <end position="540"/>
    </location>
</feature>
<accession>A0A914HY97</accession>
<comment type="caution">
    <text evidence="9">Lacks conserved residue(s) required for the propagation of feature annotation.</text>
</comment>
<evidence type="ECO:0000259" key="14">
    <source>
        <dbReference type="PROSITE" id="PS51864"/>
    </source>
</evidence>
<proteinExistence type="predicted"/>
<evidence type="ECO:0000256" key="10">
    <source>
        <dbReference type="PROSITE-ProRule" id="PRU01211"/>
    </source>
</evidence>
<evidence type="ECO:0000256" key="5">
    <source>
        <dbReference type="ARBA" id="ARBA00022833"/>
    </source>
</evidence>
<feature type="domain" description="ShKT" evidence="13">
    <location>
        <begin position="619"/>
        <end position="653"/>
    </location>
</feature>
<keyword evidence="6 10" id="KW-0482">Metalloprotease</keyword>
<dbReference type="GO" id="GO:0006508">
    <property type="term" value="P:proteolysis"/>
    <property type="evidence" value="ECO:0007669"/>
    <property type="project" value="UniProtKB-KW"/>
</dbReference>
<keyword evidence="15" id="KW-1185">Reference proteome</keyword>
<evidence type="ECO:0000256" key="9">
    <source>
        <dbReference type="PROSITE-ProRule" id="PRU01005"/>
    </source>
</evidence>
<evidence type="ECO:0000313" key="15">
    <source>
        <dbReference type="Proteomes" id="UP000887572"/>
    </source>
</evidence>
<dbReference type="PANTHER" id="PTHR10127:SF780">
    <property type="entry name" value="METALLOENDOPEPTIDASE"/>
    <property type="match status" value="1"/>
</dbReference>
<dbReference type="Proteomes" id="UP000887572">
    <property type="component" value="Unplaced"/>
</dbReference>
<organism evidence="15 16">
    <name type="scientific">Globodera rostochiensis</name>
    <name type="common">Golden nematode worm</name>
    <name type="synonym">Heterodera rostochiensis</name>
    <dbReference type="NCBI Taxonomy" id="31243"/>
    <lineage>
        <taxon>Eukaryota</taxon>
        <taxon>Metazoa</taxon>
        <taxon>Ecdysozoa</taxon>
        <taxon>Nematoda</taxon>
        <taxon>Chromadorea</taxon>
        <taxon>Rhabditida</taxon>
        <taxon>Tylenchina</taxon>
        <taxon>Tylenchomorpha</taxon>
        <taxon>Tylenchoidea</taxon>
        <taxon>Heteroderidae</taxon>
        <taxon>Heteroderinae</taxon>
        <taxon>Globodera</taxon>
    </lineage>
</organism>
<dbReference type="InterPro" id="IPR024079">
    <property type="entry name" value="MetalloPept_cat_dom_sf"/>
</dbReference>
<evidence type="ECO:0000256" key="3">
    <source>
        <dbReference type="ARBA" id="ARBA00022723"/>
    </source>
</evidence>
<dbReference type="Pfam" id="PF01549">
    <property type="entry name" value="ShK"/>
    <property type="match status" value="2"/>
</dbReference>
<dbReference type="PANTHER" id="PTHR10127">
    <property type="entry name" value="DISCOIDIN, CUB, EGF, LAMININ , AND ZINC METALLOPROTEASE DOMAIN CONTAINING"/>
    <property type="match status" value="1"/>
</dbReference>
<dbReference type="SMART" id="SM00254">
    <property type="entry name" value="ShKT"/>
    <property type="match status" value="2"/>
</dbReference>
<dbReference type="GO" id="GO:0008270">
    <property type="term" value="F:zinc ion binding"/>
    <property type="evidence" value="ECO:0007669"/>
    <property type="project" value="UniProtKB-UniRule"/>
</dbReference>
<dbReference type="AlphaFoldDB" id="A0A914HY97"/>
<dbReference type="InterPro" id="IPR034035">
    <property type="entry name" value="Astacin-like_dom"/>
</dbReference>
<protein>
    <recommendedName>
        <fullName evidence="11">Metalloendopeptidase</fullName>
        <ecNumber evidence="11">3.4.24.-</ecNumber>
    </recommendedName>
</protein>
<feature type="active site" evidence="10">
    <location>
        <position position="322"/>
    </location>
</feature>